<dbReference type="Gene3D" id="3.30.70.270">
    <property type="match status" value="1"/>
</dbReference>
<dbReference type="InterPro" id="IPR000160">
    <property type="entry name" value="GGDEF_dom"/>
</dbReference>
<dbReference type="Pfam" id="PF00563">
    <property type="entry name" value="EAL"/>
    <property type="match status" value="1"/>
</dbReference>
<dbReference type="NCBIfam" id="TIGR00254">
    <property type="entry name" value="GGDEF"/>
    <property type="match status" value="1"/>
</dbReference>
<name>A0ABT9EZ58_9GAMM</name>
<dbReference type="PROSITE" id="PS50887">
    <property type="entry name" value="GGDEF"/>
    <property type="match status" value="1"/>
</dbReference>
<dbReference type="CDD" id="cd01948">
    <property type="entry name" value="EAL"/>
    <property type="match status" value="1"/>
</dbReference>
<dbReference type="PANTHER" id="PTHR44757:SF2">
    <property type="entry name" value="BIOFILM ARCHITECTURE MAINTENANCE PROTEIN MBAA"/>
    <property type="match status" value="1"/>
</dbReference>
<dbReference type="Gene3D" id="3.30.450.20">
    <property type="entry name" value="PAS domain"/>
    <property type="match status" value="1"/>
</dbReference>
<dbReference type="Pfam" id="PF00990">
    <property type="entry name" value="GGDEF"/>
    <property type="match status" value="1"/>
</dbReference>
<keyword evidence="5" id="KW-1185">Reference proteome</keyword>
<dbReference type="InterPro" id="IPR001633">
    <property type="entry name" value="EAL_dom"/>
</dbReference>
<dbReference type="SUPFAM" id="SSF141868">
    <property type="entry name" value="EAL domain-like"/>
    <property type="match status" value="1"/>
</dbReference>
<keyword evidence="1" id="KW-1133">Transmembrane helix</keyword>
<dbReference type="Proteomes" id="UP001177341">
    <property type="component" value="Unassembled WGS sequence"/>
</dbReference>
<dbReference type="PROSITE" id="PS50883">
    <property type="entry name" value="EAL"/>
    <property type="match status" value="1"/>
</dbReference>
<evidence type="ECO:0000313" key="4">
    <source>
        <dbReference type="EMBL" id="MDP2524323.1"/>
    </source>
</evidence>
<dbReference type="SMART" id="SM00267">
    <property type="entry name" value="GGDEF"/>
    <property type="match status" value="1"/>
</dbReference>
<evidence type="ECO:0000256" key="1">
    <source>
        <dbReference type="SAM" id="Phobius"/>
    </source>
</evidence>
<evidence type="ECO:0000259" key="3">
    <source>
        <dbReference type="PROSITE" id="PS50887"/>
    </source>
</evidence>
<reference evidence="4" key="1">
    <citation type="submission" date="2023-07" db="EMBL/GenBank/DDBJ databases">
        <title>Genome content predicts the carbon catabolic preferences of heterotrophic bacteria.</title>
        <authorList>
            <person name="Gralka M."/>
        </authorList>
    </citation>
    <scope>NUCLEOTIDE SEQUENCE</scope>
    <source>
        <strain evidence="4">5G01</strain>
    </source>
</reference>
<dbReference type="CDD" id="cd01949">
    <property type="entry name" value="GGDEF"/>
    <property type="match status" value="1"/>
</dbReference>
<dbReference type="InterPro" id="IPR052155">
    <property type="entry name" value="Biofilm_reg_signaling"/>
</dbReference>
<evidence type="ECO:0000259" key="2">
    <source>
        <dbReference type="PROSITE" id="PS50883"/>
    </source>
</evidence>
<dbReference type="InterPro" id="IPR035919">
    <property type="entry name" value="EAL_sf"/>
</dbReference>
<dbReference type="SMART" id="SM00052">
    <property type="entry name" value="EAL"/>
    <property type="match status" value="1"/>
</dbReference>
<dbReference type="CDD" id="cd18773">
    <property type="entry name" value="PDC1_HK_sensor"/>
    <property type="match status" value="1"/>
</dbReference>
<comment type="caution">
    <text evidence="4">The sequence shown here is derived from an EMBL/GenBank/DDBJ whole genome shotgun (WGS) entry which is preliminary data.</text>
</comment>
<accession>A0ABT9EZ58</accession>
<dbReference type="SUPFAM" id="SSF55073">
    <property type="entry name" value="Nucleotide cyclase"/>
    <property type="match status" value="1"/>
</dbReference>
<evidence type="ECO:0000313" key="5">
    <source>
        <dbReference type="Proteomes" id="UP001177341"/>
    </source>
</evidence>
<dbReference type="EMBL" id="JAUYVO010000018">
    <property type="protein sequence ID" value="MDP2524323.1"/>
    <property type="molecule type" value="Genomic_DNA"/>
</dbReference>
<sequence length="869" mass="98848">MPNVQTNTVKWYKLVYGLLVFLMLLALVIFGIVTWNTVKSQANNSLIPHNIGLSSAISEFLSRQKSVLDSVASSLSYDAGQQRLEDILKATPQMRVMAVLDENYQPKVTTGDLKADEWKPLFVNDKMIGLPFRPSFIGESVLPIKSTVYNSQGKVTGYVVAAYRLLDNSEMWQVSDEDGLQRRSLIVGPDGRVYAAYPESANFWEGYIDTYVDPEFVSALKSTDSLSQETILNPTSVTFQNEEVDIASRYLPEYQLYIVSGVDMSEIKARWFERMQYVAMAVLIFIVAGFFIFRVVLKRAALSETEKDTAERNVLKLSQAMEQSPSSVVVTDANWMVEYDNKRQTDKQGVGSRLEVGKALLDVYPYRLLNRDLESIKHSLDHGDSWYGERLAKEPKQWFSFSVSGITDNDGLLTNYAIVAQDISERKRTEVRLYKQANFDALTGLPNRRRTNDLLEDQLKEAWKNEEKVAVLYMDVDNFKQVNDTFGHMLGDQMLQMVAMRLQKAVMSRATACHMSGDEFLIYIRFTDESDVKEQAERIMEILKEPVKLEGKRLFVSVSIGISRYPEDSGDVGGLLKYADIALYESKNLGRRCYSFFNTELDERNKRKVELESEVRQALVNEELFMAYQTKNRISNREVYGFEALMRWNSPKLGFVSPEEFITAAEEIGVIDSLGEFALYQACEDLKKFQEDADHPLTMAVNVSMKQLTHSDLIQTVQNVLEETGVNPKCLELEITESMLAQRLDEVQPVLNELLELGVSLSIDDFGTGYSSLSYLTRFPVSTLKIDRCFVMDMVENKSDATLTHTVITMAHKLGLKVVAEGIEDEDQLALLRVYDCDIGQGYFFTKPLNCEQMQSHLRSLKEKPDWAI</sequence>
<dbReference type="NCBIfam" id="TIGR00229">
    <property type="entry name" value="sensory_box"/>
    <property type="match status" value="1"/>
</dbReference>
<feature type="domain" description="EAL" evidence="2">
    <location>
        <begin position="608"/>
        <end position="862"/>
    </location>
</feature>
<dbReference type="SUPFAM" id="SSF55785">
    <property type="entry name" value="PYP-like sensor domain (PAS domain)"/>
    <property type="match status" value="1"/>
</dbReference>
<dbReference type="InterPro" id="IPR029787">
    <property type="entry name" value="Nucleotide_cyclase"/>
</dbReference>
<dbReference type="PANTHER" id="PTHR44757">
    <property type="entry name" value="DIGUANYLATE CYCLASE DGCP"/>
    <property type="match status" value="1"/>
</dbReference>
<keyword evidence="1" id="KW-0812">Transmembrane</keyword>
<protein>
    <submittedName>
        <fullName evidence="4">EAL domain-containing protein</fullName>
    </submittedName>
</protein>
<gene>
    <name evidence="4" type="ORF">Q8W30_17295</name>
</gene>
<feature type="transmembrane region" description="Helical" evidence="1">
    <location>
        <begin position="277"/>
        <end position="297"/>
    </location>
</feature>
<organism evidence="4 5">
    <name type="scientific">Neptunomonas phycophila</name>
    <dbReference type="NCBI Taxonomy" id="1572645"/>
    <lineage>
        <taxon>Bacteria</taxon>
        <taxon>Pseudomonadati</taxon>
        <taxon>Pseudomonadota</taxon>
        <taxon>Gammaproteobacteria</taxon>
        <taxon>Oceanospirillales</taxon>
        <taxon>Oceanospirillaceae</taxon>
        <taxon>Neptunomonas</taxon>
    </lineage>
</organism>
<feature type="transmembrane region" description="Helical" evidence="1">
    <location>
        <begin position="14"/>
        <end position="35"/>
    </location>
</feature>
<keyword evidence="1" id="KW-0472">Membrane</keyword>
<dbReference type="RefSeq" id="WP_305451220.1">
    <property type="nucleotide sequence ID" value="NZ_JAUYVO010000018.1"/>
</dbReference>
<dbReference type="InterPro" id="IPR043128">
    <property type="entry name" value="Rev_trsase/Diguanyl_cyclase"/>
</dbReference>
<dbReference type="InterPro" id="IPR000014">
    <property type="entry name" value="PAS"/>
</dbReference>
<dbReference type="Gene3D" id="3.20.20.450">
    <property type="entry name" value="EAL domain"/>
    <property type="match status" value="1"/>
</dbReference>
<proteinExistence type="predicted"/>
<feature type="domain" description="GGDEF" evidence="3">
    <location>
        <begin position="467"/>
        <end position="599"/>
    </location>
</feature>
<dbReference type="InterPro" id="IPR035965">
    <property type="entry name" value="PAS-like_dom_sf"/>
</dbReference>